<name>Q4SPW5_TETNG</name>
<evidence type="ECO:0000256" key="1">
    <source>
        <dbReference type="SAM" id="MobiDB-lite"/>
    </source>
</evidence>
<gene>
    <name evidence="2" type="ORF">GSTENG00014642001</name>
</gene>
<dbReference type="GO" id="GO:0006405">
    <property type="term" value="P:RNA export from nucleus"/>
    <property type="evidence" value="ECO:0007669"/>
    <property type="project" value="TreeGrafter"/>
</dbReference>
<dbReference type="Pfam" id="PF15229">
    <property type="entry name" value="POM121"/>
    <property type="match status" value="1"/>
</dbReference>
<dbReference type="OrthoDB" id="6510268at2759"/>
<dbReference type="EMBL" id="CAAE01014536">
    <property type="protein sequence ID" value="CAF97317.1"/>
    <property type="molecule type" value="Genomic_DNA"/>
</dbReference>
<dbReference type="GO" id="GO:0008139">
    <property type="term" value="F:nuclear localization sequence binding"/>
    <property type="evidence" value="ECO:0007669"/>
    <property type="project" value="TreeGrafter"/>
</dbReference>
<dbReference type="KEGG" id="tng:GSTEN00014642G001"/>
<feature type="region of interest" description="Disordered" evidence="1">
    <location>
        <begin position="555"/>
        <end position="580"/>
    </location>
</feature>
<dbReference type="GO" id="GO:0017056">
    <property type="term" value="F:structural constituent of nuclear pore"/>
    <property type="evidence" value="ECO:0007669"/>
    <property type="project" value="TreeGrafter"/>
</dbReference>
<feature type="compositionally biased region" description="Low complexity" evidence="1">
    <location>
        <begin position="208"/>
        <end position="221"/>
    </location>
</feature>
<feature type="compositionally biased region" description="Polar residues" evidence="1">
    <location>
        <begin position="184"/>
        <end position="201"/>
    </location>
</feature>
<sequence length="715" mass="73045">PGRFTITPQRHYPLQQPGFSSLGVLPLFRWDRFRKKVILTPRNSPGVRSPVTVRIARPDHHTSPSIGHSVDHLSCAGLSKSPVDPCSRESVLKVLRETRKRPVEDEDRSFTTEQKIKGRRNDSGGSAHSAFKPFLPNGTPSQLVPQPGSLKCGMISPMEEPTIKRSRTSSISSGAGIHAPRGTPGTTRNAIHSSFSSTLGLSQRKRSAPSSSVSSPGSSRSQTAGGALKRPRREEGQSLSSASSVKSDQAISEKAPVPFPKVPVTSSADSTSSGGAKKRKIPLVPRYRDDVIYMPSPPQLGYRITAKDLDDEKMAAIKRIQKMLETPIIDLDPSPATSVGMVPAASTPLLEALKMKSASPFSSASTVSMAAGTSGPFGLIGQSTTPASFSNPVSAVASTSSVSSATSSNPLLASGFKPIFAVPPTATPPTTSAPDVKPSVQTFKPIFGGSAAGAGFRSSPVTAANPASTLSSNITSSLFGSISSTTVAPSIFSSMTNPLAGATSTNAVGTTPTANQPALKSLFGNWTTPTSASTGSVPALVPNTGSAFQFGAAATSSSSSSSSSTSTSTTAPVPTAATTSSSNSTFIYYTTFGATQPDPQAAKQKVFAFGQVAPSQNTTGASFGGFSAASTAIAAAATAAPPAFSFGKPSFQAPTTQAVFGSTTQATFGSTASQPPKPFAFGGAGTSSTPASNAAPAQFTFGAAAATTTTSFVTP</sequence>
<accession>Q4SPW5</accession>
<dbReference type="AlphaFoldDB" id="Q4SPW5"/>
<reference evidence="2" key="2">
    <citation type="submission" date="2004-02" db="EMBL/GenBank/DDBJ databases">
        <authorList>
            <consortium name="Genoscope"/>
            <consortium name="Whitehead Institute Centre for Genome Research"/>
        </authorList>
    </citation>
    <scope>NUCLEOTIDE SEQUENCE</scope>
</reference>
<evidence type="ECO:0000313" key="2">
    <source>
        <dbReference type="EMBL" id="CAF97317.1"/>
    </source>
</evidence>
<reference evidence="2" key="1">
    <citation type="journal article" date="2004" name="Nature">
        <title>Genome duplication in the teleost fish Tetraodon nigroviridis reveals the early vertebrate proto-karyotype.</title>
        <authorList>
            <person name="Jaillon O."/>
            <person name="Aury J.-M."/>
            <person name="Brunet F."/>
            <person name="Petit J.-L."/>
            <person name="Stange-Thomann N."/>
            <person name="Mauceli E."/>
            <person name="Bouneau L."/>
            <person name="Fischer C."/>
            <person name="Ozouf-Costaz C."/>
            <person name="Bernot A."/>
            <person name="Nicaud S."/>
            <person name="Jaffe D."/>
            <person name="Fisher S."/>
            <person name="Lutfalla G."/>
            <person name="Dossat C."/>
            <person name="Segurens B."/>
            <person name="Dasilva C."/>
            <person name="Salanoubat M."/>
            <person name="Levy M."/>
            <person name="Boudet N."/>
            <person name="Castellano S."/>
            <person name="Anthouard V."/>
            <person name="Jubin C."/>
            <person name="Castelli V."/>
            <person name="Katinka M."/>
            <person name="Vacherie B."/>
            <person name="Biemont C."/>
            <person name="Skalli Z."/>
            <person name="Cattolico L."/>
            <person name="Poulain J."/>
            <person name="De Berardinis V."/>
            <person name="Cruaud C."/>
            <person name="Duprat S."/>
            <person name="Brottier P."/>
            <person name="Coutanceau J.-P."/>
            <person name="Gouzy J."/>
            <person name="Parra G."/>
            <person name="Lardier G."/>
            <person name="Chapple C."/>
            <person name="McKernan K.J."/>
            <person name="McEwan P."/>
            <person name="Bosak S."/>
            <person name="Kellis M."/>
            <person name="Volff J.-N."/>
            <person name="Guigo R."/>
            <person name="Zody M.C."/>
            <person name="Mesirov J."/>
            <person name="Lindblad-Toh K."/>
            <person name="Birren B."/>
            <person name="Nusbaum C."/>
            <person name="Kahn D."/>
            <person name="Robinson-Rechavi M."/>
            <person name="Laudet V."/>
            <person name="Schachter V."/>
            <person name="Quetier F."/>
            <person name="Saurin W."/>
            <person name="Scarpelli C."/>
            <person name="Wincker P."/>
            <person name="Lander E.S."/>
            <person name="Weissenbach J."/>
            <person name="Roest Crollius H."/>
        </authorList>
    </citation>
    <scope>NUCLEOTIDE SEQUENCE [LARGE SCALE GENOMIC DNA]</scope>
</reference>
<comment type="caution">
    <text evidence="2">The sequence shown here is derived from an EMBL/GenBank/DDBJ whole genome shotgun (WGS) entry which is preliminary data.</text>
</comment>
<organism evidence="2">
    <name type="scientific">Tetraodon nigroviridis</name>
    <name type="common">Spotted green pufferfish</name>
    <name type="synonym">Chelonodon nigroviridis</name>
    <dbReference type="NCBI Taxonomy" id="99883"/>
    <lineage>
        <taxon>Eukaryota</taxon>
        <taxon>Metazoa</taxon>
        <taxon>Chordata</taxon>
        <taxon>Craniata</taxon>
        <taxon>Vertebrata</taxon>
        <taxon>Euteleostomi</taxon>
        <taxon>Actinopterygii</taxon>
        <taxon>Neopterygii</taxon>
        <taxon>Teleostei</taxon>
        <taxon>Neoteleostei</taxon>
        <taxon>Acanthomorphata</taxon>
        <taxon>Eupercaria</taxon>
        <taxon>Tetraodontiformes</taxon>
        <taxon>Tetradontoidea</taxon>
        <taxon>Tetraodontidae</taxon>
        <taxon>Tetraodon</taxon>
    </lineage>
</organism>
<feature type="non-terminal residue" evidence="2">
    <location>
        <position position="1"/>
    </location>
</feature>
<dbReference type="PANTHER" id="PTHR23193">
    <property type="entry name" value="NUCLEAR PORE COMPLEX PROTEIN NUP"/>
    <property type="match status" value="1"/>
</dbReference>
<proteinExistence type="predicted"/>
<feature type="region of interest" description="Disordered" evidence="1">
    <location>
        <begin position="103"/>
        <end position="144"/>
    </location>
</feature>
<feature type="region of interest" description="Disordered" evidence="1">
    <location>
        <begin position="667"/>
        <end position="687"/>
    </location>
</feature>
<dbReference type="InterPro" id="IPR026054">
    <property type="entry name" value="Nucleoporin"/>
</dbReference>
<dbReference type="GO" id="GO:0005643">
    <property type="term" value="C:nuclear pore"/>
    <property type="evidence" value="ECO:0007669"/>
    <property type="project" value="TreeGrafter"/>
</dbReference>
<feature type="compositionally biased region" description="Polar residues" evidence="1">
    <location>
        <begin position="237"/>
        <end position="250"/>
    </location>
</feature>
<feature type="region of interest" description="Disordered" evidence="1">
    <location>
        <begin position="161"/>
        <end position="280"/>
    </location>
</feature>
<feature type="non-terminal residue" evidence="2">
    <location>
        <position position="715"/>
    </location>
</feature>
<protein>
    <submittedName>
        <fullName evidence="2">(spotted green pufferfish) hypothetical protein</fullName>
    </submittedName>
</protein>
<feature type="compositionally biased region" description="Low complexity" evidence="1">
    <location>
        <begin position="265"/>
        <end position="275"/>
    </location>
</feature>
<feature type="compositionally biased region" description="Basic and acidic residues" evidence="1">
    <location>
        <begin position="103"/>
        <end position="122"/>
    </location>
</feature>
<dbReference type="GO" id="GO:0006606">
    <property type="term" value="P:protein import into nucleus"/>
    <property type="evidence" value="ECO:0007669"/>
    <property type="project" value="TreeGrafter"/>
</dbReference>
<dbReference type="PANTHER" id="PTHR23193:SF5">
    <property type="entry name" value="NUCLEAR ENVELOPE PORE MEMBRANE PROTEIN POM 121C-RELATED"/>
    <property type="match status" value="1"/>
</dbReference>